<reference evidence="1 2" key="1">
    <citation type="journal article" date="2014" name="Agronomy (Basel)">
        <title>A Draft Genome Sequence for Ensete ventricosum, the Drought-Tolerant Tree Against Hunger.</title>
        <authorList>
            <person name="Harrison J."/>
            <person name="Moore K.A."/>
            <person name="Paszkiewicz K."/>
            <person name="Jones T."/>
            <person name="Grant M."/>
            <person name="Ambacheew D."/>
            <person name="Muzemil S."/>
            <person name="Studholme D.J."/>
        </authorList>
    </citation>
    <scope>NUCLEOTIDE SEQUENCE [LARGE SCALE GENOMIC DNA]</scope>
</reference>
<organism evidence="1 2">
    <name type="scientific">Ensete ventricosum</name>
    <name type="common">Abyssinian banana</name>
    <name type="synonym">Musa ensete</name>
    <dbReference type="NCBI Taxonomy" id="4639"/>
    <lineage>
        <taxon>Eukaryota</taxon>
        <taxon>Viridiplantae</taxon>
        <taxon>Streptophyta</taxon>
        <taxon>Embryophyta</taxon>
        <taxon>Tracheophyta</taxon>
        <taxon>Spermatophyta</taxon>
        <taxon>Magnoliopsida</taxon>
        <taxon>Liliopsida</taxon>
        <taxon>Zingiberales</taxon>
        <taxon>Musaceae</taxon>
        <taxon>Ensete</taxon>
    </lineage>
</organism>
<comment type="caution">
    <text evidence="1">The sequence shown here is derived from an EMBL/GenBank/DDBJ whole genome shotgun (WGS) entry which is preliminary data.</text>
</comment>
<accession>A0A426YDQ3</accession>
<evidence type="ECO:0000313" key="1">
    <source>
        <dbReference type="EMBL" id="RRT49874.1"/>
    </source>
</evidence>
<proteinExistence type="predicted"/>
<sequence length="117" mass="12817">MSINLKEEDRYVVNRDEGLMAVDFGGYRSLAEKEGAGMAGTGAPMAAAEEAKAAMFLEEEADEKEASHADAVPTAVIRRTLAHNKSASQEATVSRLRVARAPRRRKLRWRPLLCSSN</sequence>
<gene>
    <name evidence="1" type="ORF">B296_00035742</name>
</gene>
<dbReference type="Proteomes" id="UP000287651">
    <property type="component" value="Unassembled WGS sequence"/>
</dbReference>
<dbReference type="EMBL" id="AMZH03013068">
    <property type="protein sequence ID" value="RRT49874.1"/>
    <property type="molecule type" value="Genomic_DNA"/>
</dbReference>
<name>A0A426YDQ3_ENSVE</name>
<dbReference type="AlphaFoldDB" id="A0A426YDQ3"/>
<protein>
    <submittedName>
        <fullName evidence="1">Uncharacterized protein</fullName>
    </submittedName>
</protein>
<evidence type="ECO:0000313" key="2">
    <source>
        <dbReference type="Proteomes" id="UP000287651"/>
    </source>
</evidence>